<organism evidence="1 2">
    <name type="scientific">Paragonimus westermani</name>
    <dbReference type="NCBI Taxonomy" id="34504"/>
    <lineage>
        <taxon>Eukaryota</taxon>
        <taxon>Metazoa</taxon>
        <taxon>Spiralia</taxon>
        <taxon>Lophotrochozoa</taxon>
        <taxon>Platyhelminthes</taxon>
        <taxon>Trematoda</taxon>
        <taxon>Digenea</taxon>
        <taxon>Plagiorchiida</taxon>
        <taxon>Troglotremata</taxon>
        <taxon>Troglotrematidae</taxon>
        <taxon>Paragonimus</taxon>
    </lineage>
</organism>
<name>A0A5J4N5U3_9TREM</name>
<gene>
    <name evidence="1" type="ORF">DEA37_0010854</name>
</gene>
<proteinExistence type="predicted"/>
<reference evidence="1 2" key="1">
    <citation type="journal article" date="2019" name="Gigascience">
        <title>Whole-genome sequence of the oriental lung fluke Paragonimus westermani.</title>
        <authorList>
            <person name="Oey H."/>
            <person name="Zakrzewski M."/>
            <person name="Narain K."/>
            <person name="Devi K.R."/>
            <person name="Agatsuma T."/>
            <person name="Nawaratna S."/>
            <person name="Gobert G.N."/>
            <person name="Jones M.K."/>
            <person name="Ragan M.A."/>
            <person name="McManus D.P."/>
            <person name="Krause L."/>
        </authorList>
    </citation>
    <scope>NUCLEOTIDE SEQUENCE [LARGE SCALE GENOMIC DNA]</scope>
    <source>
        <strain evidence="1 2">IND2009</strain>
    </source>
</reference>
<dbReference type="Proteomes" id="UP000324629">
    <property type="component" value="Unassembled WGS sequence"/>
</dbReference>
<comment type="caution">
    <text evidence="1">The sequence shown here is derived from an EMBL/GenBank/DDBJ whole genome shotgun (WGS) entry which is preliminary data.</text>
</comment>
<protein>
    <submittedName>
        <fullName evidence="1">Uncharacterized protein</fullName>
    </submittedName>
</protein>
<evidence type="ECO:0000313" key="1">
    <source>
        <dbReference type="EMBL" id="KAA3670740.1"/>
    </source>
</evidence>
<accession>A0A5J4N5U3</accession>
<dbReference type="AlphaFoldDB" id="A0A5J4N5U3"/>
<evidence type="ECO:0000313" key="2">
    <source>
        <dbReference type="Proteomes" id="UP000324629"/>
    </source>
</evidence>
<dbReference type="EMBL" id="QNGE01008507">
    <property type="protein sequence ID" value="KAA3670740.1"/>
    <property type="molecule type" value="Genomic_DNA"/>
</dbReference>
<sequence length="44" mass="4965">MYSIGLLRYLATMFFVKTAYCLLSGKHRISVLCAVFDCPIGYAK</sequence>
<keyword evidence="2" id="KW-1185">Reference proteome</keyword>